<accession>A0A6A6CT14</accession>
<dbReference type="OrthoDB" id="3634414at2759"/>
<dbReference type="Proteomes" id="UP000799537">
    <property type="component" value="Unassembled WGS sequence"/>
</dbReference>
<dbReference type="GeneID" id="54559093"/>
<feature type="signal peptide" evidence="1">
    <location>
        <begin position="1"/>
        <end position="22"/>
    </location>
</feature>
<name>A0A6A6CT14_ZASCE</name>
<evidence type="ECO:0000313" key="2">
    <source>
        <dbReference type="EMBL" id="KAF2168616.1"/>
    </source>
</evidence>
<feature type="chain" id="PRO_5025545662" evidence="1">
    <location>
        <begin position="23"/>
        <end position="338"/>
    </location>
</feature>
<protein>
    <submittedName>
        <fullName evidence="2">Uncharacterized protein</fullName>
    </submittedName>
</protein>
<proteinExistence type="predicted"/>
<gene>
    <name evidence="2" type="ORF">M409DRAFT_21362</name>
</gene>
<evidence type="ECO:0000313" key="3">
    <source>
        <dbReference type="Proteomes" id="UP000799537"/>
    </source>
</evidence>
<evidence type="ECO:0000256" key="1">
    <source>
        <dbReference type="SAM" id="SignalP"/>
    </source>
</evidence>
<organism evidence="2 3">
    <name type="scientific">Zasmidium cellare ATCC 36951</name>
    <dbReference type="NCBI Taxonomy" id="1080233"/>
    <lineage>
        <taxon>Eukaryota</taxon>
        <taxon>Fungi</taxon>
        <taxon>Dikarya</taxon>
        <taxon>Ascomycota</taxon>
        <taxon>Pezizomycotina</taxon>
        <taxon>Dothideomycetes</taxon>
        <taxon>Dothideomycetidae</taxon>
        <taxon>Mycosphaerellales</taxon>
        <taxon>Mycosphaerellaceae</taxon>
        <taxon>Zasmidium</taxon>
    </lineage>
</organism>
<dbReference type="AlphaFoldDB" id="A0A6A6CT14"/>
<dbReference type="InterPro" id="IPR045702">
    <property type="entry name" value="DUF6060"/>
</dbReference>
<dbReference type="Pfam" id="PF19535">
    <property type="entry name" value="DUF6060"/>
    <property type="match status" value="1"/>
</dbReference>
<dbReference type="RefSeq" id="XP_033669505.1">
    <property type="nucleotide sequence ID" value="XM_033805821.1"/>
</dbReference>
<keyword evidence="1" id="KW-0732">Signal</keyword>
<keyword evidence="3" id="KW-1185">Reference proteome</keyword>
<sequence>MLRNVAVPSTLVALLLVQQASAVPDFTFCTDEQCTDCPVSVASEGTGYPNCVIYNSDDIFTNQGFSGASGGGTSAYLDIPDPGDGCYIIIKTPADTTMAGCGVPIGTYSQATCSHVALKETFMVQFCCGTGDCTAAGAEKRSAKFRASELLDNNGIVSLGGFIHPNGTEIQPVQVGTPPGQQNPKRAAAKTNETLAKLKPRAAACTAGSWVPDDNEVEYTQPASSSEVVADGVTGGSSIEITTSRESSWSTTLSAGLSFADIVNIGVSFTLEESITDSKSYTFNVPDDENGDVDWTAFLMCSTGTGQCNGGSVHGQICSPYRFESGELAGMYSVIATS</sequence>
<reference evidence="2" key="1">
    <citation type="journal article" date="2020" name="Stud. Mycol.">
        <title>101 Dothideomycetes genomes: a test case for predicting lifestyles and emergence of pathogens.</title>
        <authorList>
            <person name="Haridas S."/>
            <person name="Albert R."/>
            <person name="Binder M."/>
            <person name="Bloem J."/>
            <person name="Labutti K."/>
            <person name="Salamov A."/>
            <person name="Andreopoulos B."/>
            <person name="Baker S."/>
            <person name="Barry K."/>
            <person name="Bills G."/>
            <person name="Bluhm B."/>
            <person name="Cannon C."/>
            <person name="Castanera R."/>
            <person name="Culley D."/>
            <person name="Daum C."/>
            <person name="Ezra D."/>
            <person name="Gonzalez J."/>
            <person name="Henrissat B."/>
            <person name="Kuo A."/>
            <person name="Liang C."/>
            <person name="Lipzen A."/>
            <person name="Lutzoni F."/>
            <person name="Magnuson J."/>
            <person name="Mondo S."/>
            <person name="Nolan M."/>
            <person name="Ohm R."/>
            <person name="Pangilinan J."/>
            <person name="Park H.-J."/>
            <person name="Ramirez L."/>
            <person name="Alfaro M."/>
            <person name="Sun H."/>
            <person name="Tritt A."/>
            <person name="Yoshinaga Y."/>
            <person name="Zwiers L.-H."/>
            <person name="Turgeon B."/>
            <person name="Goodwin S."/>
            <person name="Spatafora J."/>
            <person name="Crous P."/>
            <person name="Grigoriev I."/>
        </authorList>
    </citation>
    <scope>NUCLEOTIDE SEQUENCE</scope>
    <source>
        <strain evidence="2">ATCC 36951</strain>
    </source>
</reference>
<dbReference type="EMBL" id="ML993590">
    <property type="protein sequence ID" value="KAF2168616.1"/>
    <property type="molecule type" value="Genomic_DNA"/>
</dbReference>